<feature type="domain" description="DUF7793" evidence="1">
    <location>
        <begin position="12"/>
        <end position="125"/>
    </location>
</feature>
<dbReference type="Pfam" id="PF25056">
    <property type="entry name" value="DUF7793"/>
    <property type="match status" value="1"/>
</dbReference>
<comment type="caution">
    <text evidence="2">The sequence shown here is derived from an EMBL/GenBank/DDBJ whole genome shotgun (WGS) entry which is preliminary data.</text>
</comment>
<dbReference type="Proteomes" id="UP001597011">
    <property type="component" value="Unassembled WGS sequence"/>
</dbReference>
<gene>
    <name evidence="2" type="ORF">ACFQ0I_01155</name>
</gene>
<organism evidence="2 3">
    <name type="scientific">Mariniflexile aquimaris</name>
    <dbReference type="NCBI Taxonomy" id="881009"/>
    <lineage>
        <taxon>Bacteria</taxon>
        <taxon>Pseudomonadati</taxon>
        <taxon>Bacteroidota</taxon>
        <taxon>Flavobacteriia</taxon>
        <taxon>Flavobacteriales</taxon>
        <taxon>Flavobacteriaceae</taxon>
        <taxon>Mariniflexile</taxon>
    </lineage>
</organism>
<sequence length="136" mass="15863">MNNPIKCRKAKFWLEDGVLFCVFIPKECDNQFKDDFIEDFLKAIALLSNGSYYPLLIDLRQLSNANAFSVVKILAKNPELKMAILSKSFVVNSYFMQFTILFCKRIQDPVIPNKVFRSYENAIKYSLETNYVFNAY</sequence>
<accession>A0ABW3BMS2</accession>
<evidence type="ECO:0000313" key="3">
    <source>
        <dbReference type="Proteomes" id="UP001597011"/>
    </source>
</evidence>
<dbReference type="EMBL" id="JBHTIB010000002">
    <property type="protein sequence ID" value="MFD0834355.1"/>
    <property type="molecule type" value="Genomic_DNA"/>
</dbReference>
<keyword evidence="3" id="KW-1185">Reference proteome</keyword>
<protein>
    <recommendedName>
        <fullName evidence="1">DUF7793 domain-containing protein</fullName>
    </recommendedName>
</protein>
<proteinExistence type="predicted"/>
<dbReference type="InterPro" id="IPR056695">
    <property type="entry name" value="DUF7793"/>
</dbReference>
<evidence type="ECO:0000259" key="1">
    <source>
        <dbReference type="Pfam" id="PF25056"/>
    </source>
</evidence>
<name>A0ABW3BMS2_9FLAO</name>
<evidence type="ECO:0000313" key="2">
    <source>
        <dbReference type="EMBL" id="MFD0834355.1"/>
    </source>
</evidence>
<reference evidence="3" key="1">
    <citation type="journal article" date="2019" name="Int. J. Syst. Evol. Microbiol.">
        <title>The Global Catalogue of Microorganisms (GCM) 10K type strain sequencing project: providing services to taxonomists for standard genome sequencing and annotation.</title>
        <authorList>
            <consortium name="The Broad Institute Genomics Platform"/>
            <consortium name="The Broad Institute Genome Sequencing Center for Infectious Disease"/>
            <person name="Wu L."/>
            <person name="Ma J."/>
        </authorList>
    </citation>
    <scope>NUCLEOTIDE SEQUENCE [LARGE SCALE GENOMIC DNA]</scope>
    <source>
        <strain evidence="3">CCUG 60529</strain>
    </source>
</reference>
<dbReference type="RefSeq" id="WP_379938597.1">
    <property type="nucleotide sequence ID" value="NZ_JBHTIB010000002.1"/>
</dbReference>